<dbReference type="Proteomes" id="UP001203297">
    <property type="component" value="Unassembled WGS sequence"/>
</dbReference>
<feature type="region of interest" description="Disordered" evidence="1">
    <location>
        <begin position="28"/>
        <end position="66"/>
    </location>
</feature>
<keyword evidence="4" id="KW-1185">Reference proteome</keyword>
<evidence type="ECO:0000313" key="4">
    <source>
        <dbReference type="Proteomes" id="UP001203297"/>
    </source>
</evidence>
<dbReference type="EMBL" id="WTXG01000024">
    <property type="protein sequence ID" value="KAI0299130.1"/>
    <property type="molecule type" value="Genomic_DNA"/>
</dbReference>
<protein>
    <recommendedName>
        <fullName evidence="2">DUF6535 domain-containing protein</fullName>
    </recommendedName>
</protein>
<name>A0AAD4M2R6_9AGAM</name>
<feature type="compositionally biased region" description="Polar residues" evidence="1">
    <location>
        <begin position="52"/>
        <end position="64"/>
    </location>
</feature>
<sequence length="164" mass="17946">MQSWRLLFISTSREVYMRHSCSLTSCHADDVENGPEERIDTGRGGYPPPPAQNQASKGESTFADSSGPIFSMYLNLAKDEDEKMAERWTADADGILIFTGLFSAGVAALLAVSIQDIRPNSQDTSAFYLQSITKSFPMPAQLKHLLLSLWLVPGILSTEICSLG</sequence>
<dbReference type="AlphaFoldDB" id="A0AAD4M2R6"/>
<organism evidence="3 4">
    <name type="scientific">Multifurca ochricompacta</name>
    <dbReference type="NCBI Taxonomy" id="376703"/>
    <lineage>
        <taxon>Eukaryota</taxon>
        <taxon>Fungi</taxon>
        <taxon>Dikarya</taxon>
        <taxon>Basidiomycota</taxon>
        <taxon>Agaricomycotina</taxon>
        <taxon>Agaricomycetes</taxon>
        <taxon>Russulales</taxon>
        <taxon>Russulaceae</taxon>
        <taxon>Multifurca</taxon>
    </lineage>
</organism>
<reference evidence="3" key="1">
    <citation type="journal article" date="2022" name="New Phytol.">
        <title>Evolutionary transition to the ectomycorrhizal habit in the genomes of a hyperdiverse lineage of mushroom-forming fungi.</title>
        <authorList>
            <person name="Looney B."/>
            <person name="Miyauchi S."/>
            <person name="Morin E."/>
            <person name="Drula E."/>
            <person name="Courty P.E."/>
            <person name="Kohler A."/>
            <person name="Kuo A."/>
            <person name="LaButti K."/>
            <person name="Pangilinan J."/>
            <person name="Lipzen A."/>
            <person name="Riley R."/>
            <person name="Andreopoulos W."/>
            <person name="He G."/>
            <person name="Johnson J."/>
            <person name="Nolan M."/>
            <person name="Tritt A."/>
            <person name="Barry K.W."/>
            <person name="Grigoriev I.V."/>
            <person name="Nagy L.G."/>
            <person name="Hibbett D."/>
            <person name="Henrissat B."/>
            <person name="Matheny P.B."/>
            <person name="Labbe J."/>
            <person name="Martin F.M."/>
        </authorList>
    </citation>
    <scope>NUCLEOTIDE SEQUENCE</scope>
    <source>
        <strain evidence="3">BPL690</strain>
    </source>
</reference>
<evidence type="ECO:0000313" key="3">
    <source>
        <dbReference type="EMBL" id="KAI0299130.1"/>
    </source>
</evidence>
<feature type="compositionally biased region" description="Basic and acidic residues" evidence="1">
    <location>
        <begin position="28"/>
        <end position="41"/>
    </location>
</feature>
<dbReference type="Pfam" id="PF20153">
    <property type="entry name" value="DUF6535"/>
    <property type="match status" value="1"/>
</dbReference>
<proteinExistence type="predicted"/>
<feature type="domain" description="DUF6535" evidence="2">
    <location>
        <begin position="72"/>
        <end position="136"/>
    </location>
</feature>
<dbReference type="InterPro" id="IPR045338">
    <property type="entry name" value="DUF6535"/>
</dbReference>
<accession>A0AAD4M2R6</accession>
<gene>
    <name evidence="3" type="ORF">B0F90DRAFT_634541</name>
</gene>
<comment type="caution">
    <text evidence="3">The sequence shown here is derived from an EMBL/GenBank/DDBJ whole genome shotgun (WGS) entry which is preliminary data.</text>
</comment>
<evidence type="ECO:0000259" key="2">
    <source>
        <dbReference type="Pfam" id="PF20153"/>
    </source>
</evidence>
<evidence type="ECO:0000256" key="1">
    <source>
        <dbReference type="SAM" id="MobiDB-lite"/>
    </source>
</evidence>